<dbReference type="PANTHER" id="PTHR30480">
    <property type="entry name" value="BETA-HEXOSAMINIDASE-RELATED"/>
    <property type="match status" value="1"/>
</dbReference>
<dbReference type="InterPro" id="IPR006311">
    <property type="entry name" value="TAT_signal"/>
</dbReference>
<dbReference type="Proteomes" id="UP000318416">
    <property type="component" value="Unassembled WGS sequence"/>
</dbReference>
<keyword evidence="2" id="KW-0378">Hydrolase</keyword>
<dbReference type="InterPro" id="IPR050226">
    <property type="entry name" value="NagZ_Beta-hexosaminidase"/>
</dbReference>
<dbReference type="SUPFAM" id="SSF51445">
    <property type="entry name" value="(Trans)glycosidases"/>
    <property type="match status" value="1"/>
</dbReference>
<organism evidence="7 8">
    <name type="scientific">Kitasatospora atroaurantiaca</name>
    <dbReference type="NCBI Taxonomy" id="285545"/>
    <lineage>
        <taxon>Bacteria</taxon>
        <taxon>Bacillati</taxon>
        <taxon>Actinomycetota</taxon>
        <taxon>Actinomycetes</taxon>
        <taxon>Kitasatosporales</taxon>
        <taxon>Streptomycetaceae</taxon>
        <taxon>Kitasatospora</taxon>
    </lineage>
</organism>
<dbReference type="PROSITE" id="PS51318">
    <property type="entry name" value="TAT"/>
    <property type="match status" value="1"/>
</dbReference>
<proteinExistence type="inferred from homology"/>
<dbReference type="GO" id="GO:0004553">
    <property type="term" value="F:hydrolase activity, hydrolyzing O-glycosyl compounds"/>
    <property type="evidence" value="ECO:0007669"/>
    <property type="project" value="InterPro"/>
</dbReference>
<dbReference type="EMBL" id="VIVR01000001">
    <property type="protein sequence ID" value="TWE15257.1"/>
    <property type="molecule type" value="Genomic_DNA"/>
</dbReference>
<dbReference type="InterPro" id="IPR017853">
    <property type="entry name" value="GH"/>
</dbReference>
<evidence type="ECO:0000256" key="2">
    <source>
        <dbReference type="ARBA" id="ARBA00022801"/>
    </source>
</evidence>
<dbReference type="InterPro" id="IPR001764">
    <property type="entry name" value="Glyco_hydro_3_N"/>
</dbReference>
<evidence type="ECO:0000256" key="4">
    <source>
        <dbReference type="SAM" id="MobiDB-lite"/>
    </source>
</evidence>
<evidence type="ECO:0000313" key="7">
    <source>
        <dbReference type="EMBL" id="TWE15257.1"/>
    </source>
</evidence>
<comment type="caution">
    <text evidence="7">The sequence shown here is derived from an EMBL/GenBank/DDBJ whole genome shotgun (WGS) entry which is preliminary data.</text>
</comment>
<keyword evidence="3" id="KW-0326">Glycosidase</keyword>
<protein>
    <submittedName>
        <fullName evidence="7">Beta-N-acetylhexosaminidase</fullName>
    </submittedName>
</protein>
<evidence type="ECO:0000259" key="6">
    <source>
        <dbReference type="Pfam" id="PF00933"/>
    </source>
</evidence>
<dbReference type="Pfam" id="PF00933">
    <property type="entry name" value="Glyco_hydro_3"/>
    <property type="match status" value="1"/>
</dbReference>
<feature type="signal peptide" evidence="5">
    <location>
        <begin position="1"/>
        <end position="34"/>
    </location>
</feature>
<feature type="chain" id="PRO_5021964281" evidence="5">
    <location>
        <begin position="35"/>
        <end position="389"/>
    </location>
</feature>
<keyword evidence="8" id="KW-1185">Reference proteome</keyword>
<gene>
    <name evidence="7" type="ORF">FB465_0140</name>
</gene>
<evidence type="ECO:0000256" key="3">
    <source>
        <dbReference type="ARBA" id="ARBA00023295"/>
    </source>
</evidence>
<dbReference type="AlphaFoldDB" id="A0A561EI15"/>
<evidence type="ECO:0000313" key="8">
    <source>
        <dbReference type="Proteomes" id="UP000318416"/>
    </source>
</evidence>
<dbReference type="OrthoDB" id="9805821at2"/>
<comment type="similarity">
    <text evidence="1">Belongs to the glycosyl hydrolase 3 family.</text>
</comment>
<dbReference type="GO" id="GO:0009254">
    <property type="term" value="P:peptidoglycan turnover"/>
    <property type="evidence" value="ECO:0007669"/>
    <property type="project" value="TreeGrafter"/>
</dbReference>
<evidence type="ECO:0000256" key="5">
    <source>
        <dbReference type="SAM" id="SignalP"/>
    </source>
</evidence>
<dbReference type="InterPro" id="IPR036962">
    <property type="entry name" value="Glyco_hydro_3_N_sf"/>
</dbReference>
<reference evidence="7 8" key="1">
    <citation type="submission" date="2019-06" db="EMBL/GenBank/DDBJ databases">
        <title>Sequencing the genomes of 1000 actinobacteria strains.</title>
        <authorList>
            <person name="Klenk H.-P."/>
        </authorList>
    </citation>
    <scope>NUCLEOTIDE SEQUENCE [LARGE SCALE GENOMIC DNA]</scope>
    <source>
        <strain evidence="7 8">DSM 41649</strain>
    </source>
</reference>
<sequence length="389" mass="40090">MDHPGNPISRRRTLLAGAGLATAAGLGLTAPAAAATRGGASPRPVEDPDGASKPCLTPQQMAGQRVIFSYPGTTVPQSLLDLIAAGLAGGVILFGENVSSLSQITAAVQQMHEANRSSPAGAPLLVMADQEGGKVRRLPGGPVLSAKAMGESADPAEAAASAGREAGLLLRGAGVNVNLAPVLGVYRAAGDFLDQYQRSFSMDPQVVSVCGRSFITAQQETRVAATAKHFPGLGSATASENTDLAPVTLTTSRSELRRVDEFPYEAAIGAGVQLVMLSWAIYTGLDPDRPAGLSRTVIQRELRGRHDFRGVTITDAINAGGLAAFGTPAQNGVLAAEAGMDLILEATRDISHGQAVAEALADALTGGTLDPRQFDASLHRIVRLRHSLA</sequence>
<name>A0A561EI15_9ACTN</name>
<dbReference type="PANTHER" id="PTHR30480:SF14">
    <property type="entry name" value="HYDROLASE, PUTATIVE (AFU_ORTHOLOGUE AFUA_4G13770)-RELATED"/>
    <property type="match status" value="1"/>
</dbReference>
<dbReference type="RefSeq" id="WP_145786621.1">
    <property type="nucleotide sequence ID" value="NZ_BAAABR010000046.1"/>
</dbReference>
<accession>A0A561EI15</accession>
<dbReference type="GO" id="GO:0005975">
    <property type="term" value="P:carbohydrate metabolic process"/>
    <property type="evidence" value="ECO:0007669"/>
    <property type="project" value="InterPro"/>
</dbReference>
<keyword evidence="5" id="KW-0732">Signal</keyword>
<feature type="domain" description="Glycoside hydrolase family 3 N-terminal" evidence="6">
    <location>
        <begin position="80"/>
        <end position="384"/>
    </location>
</feature>
<feature type="region of interest" description="Disordered" evidence="4">
    <location>
        <begin position="34"/>
        <end position="55"/>
    </location>
</feature>
<evidence type="ECO:0000256" key="1">
    <source>
        <dbReference type="ARBA" id="ARBA00005336"/>
    </source>
</evidence>
<dbReference type="Gene3D" id="3.20.20.300">
    <property type="entry name" value="Glycoside hydrolase, family 3, N-terminal domain"/>
    <property type="match status" value="1"/>
</dbReference>